<dbReference type="GO" id="GO:0042256">
    <property type="term" value="P:cytosolic ribosome assembly"/>
    <property type="evidence" value="ECO:0007669"/>
    <property type="project" value="UniProtKB-UniRule"/>
</dbReference>
<dbReference type="InterPro" id="IPR004394">
    <property type="entry name" value="Iojap/RsfS/C7orf30"/>
</dbReference>
<dbReference type="InterPro" id="IPR043519">
    <property type="entry name" value="NT_sf"/>
</dbReference>
<comment type="subunit">
    <text evidence="2">Interacts with ribosomal protein uL14 (rplN).</text>
</comment>
<dbReference type="GO" id="GO:0017148">
    <property type="term" value="P:negative regulation of translation"/>
    <property type="evidence" value="ECO:0007669"/>
    <property type="project" value="UniProtKB-UniRule"/>
</dbReference>
<dbReference type="GO" id="GO:0005737">
    <property type="term" value="C:cytoplasm"/>
    <property type="evidence" value="ECO:0007669"/>
    <property type="project" value="UniProtKB-SubCell"/>
</dbReference>
<dbReference type="Gene3D" id="3.30.460.10">
    <property type="entry name" value="Beta Polymerase, domain 2"/>
    <property type="match status" value="1"/>
</dbReference>
<comment type="similarity">
    <text evidence="1 2">Belongs to the Iojap/RsfS family.</text>
</comment>
<dbReference type="PANTHER" id="PTHR21043">
    <property type="entry name" value="IOJAP SUPERFAMILY ORTHOLOG"/>
    <property type="match status" value="1"/>
</dbReference>
<dbReference type="GO" id="GO:0090071">
    <property type="term" value="P:negative regulation of ribosome biogenesis"/>
    <property type="evidence" value="ECO:0007669"/>
    <property type="project" value="UniProtKB-UniRule"/>
</dbReference>
<keyword evidence="2" id="KW-0963">Cytoplasm</keyword>
<evidence type="ECO:0000313" key="3">
    <source>
        <dbReference type="EMBL" id="MSS01016.1"/>
    </source>
</evidence>
<comment type="subcellular location">
    <subcellularLocation>
        <location evidence="2">Cytoplasm</location>
    </subcellularLocation>
</comment>
<dbReference type="Proteomes" id="UP000470082">
    <property type="component" value="Unassembled WGS sequence"/>
</dbReference>
<dbReference type="EMBL" id="VUMM01000003">
    <property type="protein sequence ID" value="MSS01016.1"/>
    <property type="molecule type" value="Genomic_DNA"/>
</dbReference>
<organism evidence="3 4">
    <name type="scientific">Floccifex porci</name>
    <dbReference type="NCBI Taxonomy" id="2606629"/>
    <lineage>
        <taxon>Bacteria</taxon>
        <taxon>Bacillati</taxon>
        <taxon>Bacillota</taxon>
        <taxon>Erysipelotrichia</taxon>
        <taxon>Erysipelotrichales</taxon>
        <taxon>Erysipelotrichaceae</taxon>
        <taxon>Floccifex</taxon>
    </lineage>
</organism>
<dbReference type="PANTHER" id="PTHR21043:SF0">
    <property type="entry name" value="MITOCHONDRIAL ASSEMBLY OF RIBOSOMAL LARGE SUBUNIT PROTEIN 1"/>
    <property type="match status" value="1"/>
</dbReference>
<reference evidence="3 4" key="1">
    <citation type="submission" date="2019-08" db="EMBL/GenBank/DDBJ databases">
        <title>In-depth cultivation of the pig gut microbiome towards novel bacterial diversity and tailored functional studies.</title>
        <authorList>
            <person name="Wylensek D."/>
            <person name="Hitch T.C.A."/>
            <person name="Clavel T."/>
        </authorList>
    </citation>
    <scope>NUCLEOTIDE SEQUENCE [LARGE SCALE GENOMIC DNA]</scope>
    <source>
        <strain evidence="3 4">LKV-178-WT-2G</strain>
    </source>
</reference>
<gene>
    <name evidence="2 3" type="primary">rsfS</name>
    <name evidence="3" type="ORF">FYJ50_02595</name>
</gene>
<dbReference type="AlphaFoldDB" id="A0A7X2N243"/>
<dbReference type="Pfam" id="PF02410">
    <property type="entry name" value="RsfS"/>
    <property type="match status" value="1"/>
</dbReference>
<proteinExistence type="inferred from homology"/>
<protein>
    <recommendedName>
        <fullName evidence="2">Ribosomal silencing factor RsfS</fullName>
    </recommendedName>
</protein>
<dbReference type="NCBIfam" id="TIGR00090">
    <property type="entry name" value="rsfS_iojap_ybeB"/>
    <property type="match status" value="1"/>
</dbReference>
<keyword evidence="2" id="KW-0810">Translation regulation</keyword>
<keyword evidence="2" id="KW-0678">Repressor</keyword>
<dbReference type="RefSeq" id="WP_154459492.1">
    <property type="nucleotide sequence ID" value="NZ_JBJEEW010000092.1"/>
</dbReference>
<keyword evidence="4" id="KW-1185">Reference proteome</keyword>
<evidence type="ECO:0000256" key="2">
    <source>
        <dbReference type="HAMAP-Rule" id="MF_01477"/>
    </source>
</evidence>
<evidence type="ECO:0000256" key="1">
    <source>
        <dbReference type="ARBA" id="ARBA00010574"/>
    </source>
</evidence>
<accession>A0A7X2N243</accession>
<comment type="caution">
    <text evidence="3">The sequence shown here is derived from an EMBL/GenBank/DDBJ whole genome shotgun (WGS) entry which is preliminary data.</text>
</comment>
<dbReference type="GO" id="GO:0043023">
    <property type="term" value="F:ribosomal large subunit binding"/>
    <property type="evidence" value="ECO:0007669"/>
    <property type="project" value="TreeGrafter"/>
</dbReference>
<dbReference type="SUPFAM" id="SSF81301">
    <property type="entry name" value="Nucleotidyltransferase"/>
    <property type="match status" value="1"/>
</dbReference>
<sequence>MDFNEVILKSISEKKGFDILVYDMRTLTPFIDTMIVCSTNNLRQNYAIATNIKDRLKEAGYKKSIRMEGDSASKWILMDLNETVVHLFVKEERQVYQLDRLYCDVPVKRYDL</sequence>
<name>A0A7X2N243_9FIRM</name>
<evidence type="ECO:0000313" key="4">
    <source>
        <dbReference type="Proteomes" id="UP000470082"/>
    </source>
</evidence>
<dbReference type="HAMAP" id="MF_01477">
    <property type="entry name" value="Iojap_RsfS"/>
    <property type="match status" value="1"/>
</dbReference>
<comment type="function">
    <text evidence="2">Functions as a ribosomal silencing factor. Interacts with ribosomal protein uL14 (rplN), blocking formation of intersubunit bridge B8. Prevents association of the 30S and 50S ribosomal subunits and the formation of functional ribosomes, thus repressing translation.</text>
</comment>